<dbReference type="PANTHER" id="PTHR36115">
    <property type="entry name" value="PROLINE-RICH ANTIGEN HOMOLOG-RELATED"/>
    <property type="match status" value="1"/>
</dbReference>
<dbReference type="InterPro" id="IPR051791">
    <property type="entry name" value="Pra-immunoreactive"/>
</dbReference>
<evidence type="ECO:0000256" key="2">
    <source>
        <dbReference type="ARBA" id="ARBA00022475"/>
    </source>
</evidence>
<dbReference type="OrthoDB" id="762068at2"/>
<keyword evidence="9" id="KW-1185">Reference proteome</keyword>
<protein>
    <recommendedName>
        <fullName evidence="7">RDD domain-containing protein</fullName>
    </recommendedName>
</protein>
<evidence type="ECO:0000256" key="3">
    <source>
        <dbReference type="ARBA" id="ARBA00022692"/>
    </source>
</evidence>
<gene>
    <name evidence="8" type="ORF">SAE01_18740</name>
</gene>
<evidence type="ECO:0000259" key="7">
    <source>
        <dbReference type="Pfam" id="PF06271"/>
    </source>
</evidence>
<evidence type="ECO:0000256" key="1">
    <source>
        <dbReference type="ARBA" id="ARBA00004651"/>
    </source>
</evidence>
<keyword evidence="5 6" id="KW-0472">Membrane</keyword>
<keyword evidence="2" id="KW-1003">Cell membrane</keyword>
<keyword evidence="3 6" id="KW-0812">Transmembrane</keyword>
<dbReference type="Proteomes" id="UP000321513">
    <property type="component" value="Unassembled WGS sequence"/>
</dbReference>
<organism evidence="8 9">
    <name type="scientific">Segetibacter aerophilus</name>
    <dbReference type="NCBI Taxonomy" id="670293"/>
    <lineage>
        <taxon>Bacteria</taxon>
        <taxon>Pseudomonadati</taxon>
        <taxon>Bacteroidota</taxon>
        <taxon>Chitinophagia</taxon>
        <taxon>Chitinophagales</taxon>
        <taxon>Chitinophagaceae</taxon>
        <taxon>Segetibacter</taxon>
    </lineage>
</organism>
<feature type="transmembrane region" description="Helical" evidence="6">
    <location>
        <begin position="86"/>
        <end position="109"/>
    </location>
</feature>
<dbReference type="GO" id="GO:0005886">
    <property type="term" value="C:plasma membrane"/>
    <property type="evidence" value="ECO:0007669"/>
    <property type="project" value="UniProtKB-SubCell"/>
</dbReference>
<dbReference type="EMBL" id="BJYT01000006">
    <property type="protein sequence ID" value="GEO09378.1"/>
    <property type="molecule type" value="Genomic_DNA"/>
</dbReference>
<evidence type="ECO:0000256" key="6">
    <source>
        <dbReference type="SAM" id="Phobius"/>
    </source>
</evidence>
<sequence>MNEVGIGSRVINFSVDTILIALIAYGLYKWNNFYVYYWQHKFYPFYLFFYPMVFIYYTLFEAFAGRSPGKWLSITRVRNLKGERPAFYQVLLRSLLRLTFIDMFFIIIFDRPLHDQLSKTRVVEA</sequence>
<keyword evidence="4 6" id="KW-1133">Transmembrane helix</keyword>
<feature type="domain" description="RDD" evidence="7">
    <location>
        <begin position="5"/>
        <end position="108"/>
    </location>
</feature>
<feature type="transmembrane region" description="Helical" evidence="6">
    <location>
        <begin position="48"/>
        <end position="65"/>
    </location>
</feature>
<feature type="transmembrane region" description="Helical" evidence="6">
    <location>
        <begin position="10"/>
        <end position="28"/>
    </location>
</feature>
<accession>A0A512BBM7</accession>
<dbReference type="AlphaFoldDB" id="A0A512BBM7"/>
<evidence type="ECO:0000313" key="9">
    <source>
        <dbReference type="Proteomes" id="UP000321513"/>
    </source>
</evidence>
<reference evidence="8 9" key="1">
    <citation type="submission" date="2019-07" db="EMBL/GenBank/DDBJ databases">
        <title>Whole genome shotgun sequence of Segetibacter aerophilus NBRC 106135.</title>
        <authorList>
            <person name="Hosoyama A."/>
            <person name="Uohara A."/>
            <person name="Ohji S."/>
            <person name="Ichikawa N."/>
        </authorList>
    </citation>
    <scope>NUCLEOTIDE SEQUENCE [LARGE SCALE GENOMIC DNA]</scope>
    <source>
        <strain evidence="8 9">NBRC 106135</strain>
    </source>
</reference>
<evidence type="ECO:0000256" key="4">
    <source>
        <dbReference type="ARBA" id="ARBA00022989"/>
    </source>
</evidence>
<dbReference type="Pfam" id="PF06271">
    <property type="entry name" value="RDD"/>
    <property type="match status" value="1"/>
</dbReference>
<proteinExistence type="predicted"/>
<comment type="subcellular location">
    <subcellularLocation>
        <location evidence="1">Cell membrane</location>
        <topology evidence="1">Multi-pass membrane protein</topology>
    </subcellularLocation>
</comment>
<comment type="caution">
    <text evidence="8">The sequence shown here is derived from an EMBL/GenBank/DDBJ whole genome shotgun (WGS) entry which is preliminary data.</text>
</comment>
<name>A0A512BBM7_9BACT</name>
<evidence type="ECO:0000256" key="5">
    <source>
        <dbReference type="ARBA" id="ARBA00023136"/>
    </source>
</evidence>
<evidence type="ECO:0000313" key="8">
    <source>
        <dbReference type="EMBL" id="GEO09378.1"/>
    </source>
</evidence>
<dbReference type="RefSeq" id="WP_147203501.1">
    <property type="nucleotide sequence ID" value="NZ_BJYT01000006.1"/>
</dbReference>
<dbReference type="InterPro" id="IPR010432">
    <property type="entry name" value="RDD"/>
</dbReference>